<evidence type="ECO:0000256" key="11">
    <source>
        <dbReference type="ARBA" id="ARBA00049191"/>
    </source>
</evidence>
<dbReference type="GO" id="GO:0009366">
    <property type="term" value="C:enterobactin synthetase complex"/>
    <property type="evidence" value="ECO:0007669"/>
    <property type="project" value="InterPro"/>
</dbReference>
<dbReference type="SUPFAM" id="SSF56214">
    <property type="entry name" value="4'-phosphopantetheinyl transferase"/>
    <property type="match status" value="1"/>
</dbReference>
<dbReference type="GO" id="GO:0005886">
    <property type="term" value="C:plasma membrane"/>
    <property type="evidence" value="ECO:0007669"/>
    <property type="project" value="TreeGrafter"/>
</dbReference>
<evidence type="ECO:0000256" key="10">
    <source>
        <dbReference type="ARBA" id="ARBA00049176"/>
    </source>
</evidence>
<feature type="binding site" evidence="12">
    <location>
        <position position="71"/>
    </location>
    <ligand>
        <name>CoA</name>
        <dbReference type="ChEBI" id="CHEBI:57287"/>
    </ligand>
</feature>
<evidence type="ECO:0000256" key="12">
    <source>
        <dbReference type="PIRSR" id="PIRSR603542-1"/>
    </source>
</evidence>
<evidence type="ECO:0000256" key="2">
    <source>
        <dbReference type="ARBA" id="ARBA00004993"/>
    </source>
</evidence>
<keyword evidence="13" id="KW-0479">Metal-binding</keyword>
<dbReference type="GO" id="GO:0008897">
    <property type="term" value="F:holo-[acyl-carrier-protein] synthase activity"/>
    <property type="evidence" value="ECO:0007669"/>
    <property type="project" value="InterPro"/>
</dbReference>
<comment type="function">
    <text evidence="1">Involved in the biosynthesis of the siderophore enterobactin (enterochelin), which is a macrocyclic trimeric lactone of N-(2,3-dihydroxybenzoyl)-serine. The serine trilactone serves as a scaffolding for the three catechol functionalities that provide hexadentate coordination for the tightly ligated iron(2+) atoms. Plays an essential role in the assembly of the enterobactin by catalyzing the transfer of the 4'-phosphopantetheine (Ppant) moiety from coenzyme A to the apo-domains of both EntB (ArCP domain) and EntF (PCP domain) to yield their holo-forms which make them competent for the activation of 2,3-dihydroxybenzoate (DHB) and L-serine, respectively.</text>
</comment>
<accession>A0AAU9AJ14</accession>
<keyword evidence="7" id="KW-0259">Enterobactin biosynthesis</keyword>
<dbReference type="AlphaFoldDB" id="A0AAU9AJ14"/>
<proteinExistence type="inferred from homology"/>
<dbReference type="InterPro" id="IPR041354">
    <property type="entry name" value="4PPT_N"/>
</dbReference>
<organism evidence="16 17">
    <name type="scientific">Lysobacter enzymogenes</name>
    <dbReference type="NCBI Taxonomy" id="69"/>
    <lineage>
        <taxon>Bacteria</taxon>
        <taxon>Pseudomonadati</taxon>
        <taxon>Pseudomonadota</taxon>
        <taxon>Gammaproteobacteria</taxon>
        <taxon>Lysobacterales</taxon>
        <taxon>Lysobacteraceae</taxon>
        <taxon>Lysobacter</taxon>
    </lineage>
</organism>
<evidence type="ECO:0000256" key="5">
    <source>
        <dbReference type="ARBA" id="ARBA00019087"/>
    </source>
</evidence>
<feature type="binding site" evidence="12">
    <location>
        <position position="182"/>
    </location>
    <ligand>
        <name>CoA</name>
        <dbReference type="ChEBI" id="CHEBI:57287"/>
    </ligand>
</feature>
<reference evidence="16 17" key="1">
    <citation type="journal article" date="2017" name="DNA Res.">
        <title>Complete genome sequence and expression profile of the commercial lytic enzyme producer Lysobacter enzymogenes M497-1.</title>
        <authorList>
            <person name="Takami H."/>
            <person name="Toyoda A."/>
            <person name="Uchiyama I."/>
            <person name="Itoh T."/>
            <person name="Takaki Y."/>
            <person name="Arai W."/>
            <person name="Nishi S."/>
            <person name="Kawai M."/>
            <person name="Shinya K."/>
            <person name="Ikeda H."/>
        </authorList>
    </citation>
    <scope>NUCLEOTIDE SEQUENCE [LARGE SCALE GENOMIC DNA]</scope>
    <source>
        <strain evidence="16 17">M497-1</strain>
    </source>
</reference>
<feature type="domain" description="4'-phosphopantetheinyl transferase N-terminal" evidence="15">
    <location>
        <begin position="63"/>
        <end position="125"/>
    </location>
</feature>
<comment type="pathway">
    <text evidence="2">Siderophore biosynthesis; enterobactin biosynthesis.</text>
</comment>
<dbReference type="PANTHER" id="PTHR38096:SF1">
    <property type="entry name" value="ENTEROBACTIN SYNTHASE COMPONENT D"/>
    <property type="match status" value="1"/>
</dbReference>
<comment type="cofactor">
    <cofactor evidence="13">
        <name>Mg(2+)</name>
        <dbReference type="ChEBI" id="CHEBI:18420"/>
    </cofactor>
</comment>
<evidence type="ECO:0000256" key="6">
    <source>
        <dbReference type="ARBA" id="ARBA00022679"/>
    </source>
</evidence>
<evidence type="ECO:0000256" key="9">
    <source>
        <dbReference type="ARBA" id="ARBA00031996"/>
    </source>
</evidence>
<evidence type="ECO:0000259" key="14">
    <source>
        <dbReference type="Pfam" id="PF01648"/>
    </source>
</evidence>
<evidence type="ECO:0000256" key="4">
    <source>
        <dbReference type="ARBA" id="ARBA00011503"/>
    </source>
</evidence>
<dbReference type="RefSeq" id="WP_096376286.1">
    <property type="nucleotide sequence ID" value="NZ_AP014940.1"/>
</dbReference>
<comment type="catalytic activity">
    <reaction evidence="10">
        <text>apo-[aryl-carrier protein] + CoA = holo-[aryl-carrier protein] + adenosine 3',5'-bisphosphate + H(+)</text>
        <dbReference type="Rhea" id="RHEA:48404"/>
        <dbReference type="Rhea" id="RHEA-COMP:15903"/>
        <dbReference type="Rhea" id="RHEA-COMP:17557"/>
        <dbReference type="ChEBI" id="CHEBI:15378"/>
        <dbReference type="ChEBI" id="CHEBI:29999"/>
        <dbReference type="ChEBI" id="CHEBI:57287"/>
        <dbReference type="ChEBI" id="CHEBI:58343"/>
        <dbReference type="ChEBI" id="CHEBI:64479"/>
    </reaction>
</comment>
<feature type="binding site" evidence="13">
    <location>
        <position position="137"/>
    </location>
    <ligand>
        <name>Mg(2+)</name>
        <dbReference type="ChEBI" id="CHEBI:18420"/>
    </ligand>
</feature>
<evidence type="ECO:0000256" key="3">
    <source>
        <dbReference type="ARBA" id="ARBA00008342"/>
    </source>
</evidence>
<comment type="similarity">
    <text evidence="3">Belongs to the P-Pant transferase superfamily. EntD family.</text>
</comment>
<dbReference type="InterPro" id="IPR003542">
    <property type="entry name" value="Enbac_synth_compD-like"/>
</dbReference>
<evidence type="ECO:0000256" key="8">
    <source>
        <dbReference type="ARBA" id="ARBA00029894"/>
    </source>
</evidence>
<feature type="binding site" evidence="13">
    <location>
        <position position="139"/>
    </location>
    <ligand>
        <name>Mg(2+)</name>
        <dbReference type="ChEBI" id="CHEBI:18420"/>
    </ligand>
</feature>
<comment type="subunit">
    <text evidence="4">EntB, EntD, EntE, and EntF form a multienzyme complex called enterobactin synthase.</text>
</comment>
<dbReference type="Proteomes" id="UP000218824">
    <property type="component" value="Chromosome"/>
</dbReference>
<dbReference type="KEGG" id="lem:LEN_0188"/>
<protein>
    <recommendedName>
        <fullName evidence="5">Enterobactin synthase component D</fullName>
    </recommendedName>
    <alternativeName>
        <fullName evidence="8">4'-phosphopantetheinyl transferase EntD</fullName>
    </alternativeName>
    <alternativeName>
        <fullName evidence="9">Enterochelin synthase D</fullName>
    </alternativeName>
</protein>
<dbReference type="Pfam" id="PF01648">
    <property type="entry name" value="ACPS"/>
    <property type="match status" value="1"/>
</dbReference>
<dbReference type="Pfam" id="PF17837">
    <property type="entry name" value="4PPT_N"/>
    <property type="match status" value="1"/>
</dbReference>
<dbReference type="PANTHER" id="PTHR38096">
    <property type="entry name" value="ENTEROBACTIN SYNTHASE COMPONENT D"/>
    <property type="match status" value="1"/>
</dbReference>
<keyword evidence="6" id="KW-0808">Transferase</keyword>
<gene>
    <name evidence="16" type="primary">entD</name>
    <name evidence="16" type="ORF">LEN_0188</name>
</gene>
<feature type="binding site" evidence="12">
    <location>
        <position position="186"/>
    </location>
    <ligand>
        <name>CoA</name>
        <dbReference type="ChEBI" id="CHEBI:57287"/>
    </ligand>
</feature>
<feature type="binding site" evidence="12">
    <location>
        <position position="79"/>
    </location>
    <ligand>
        <name>CoA</name>
        <dbReference type="ChEBI" id="CHEBI:57287"/>
    </ligand>
</feature>
<dbReference type="GeneID" id="83062125"/>
<evidence type="ECO:0000256" key="1">
    <source>
        <dbReference type="ARBA" id="ARBA00003937"/>
    </source>
</evidence>
<evidence type="ECO:0000256" key="13">
    <source>
        <dbReference type="PIRSR" id="PIRSR603542-2"/>
    </source>
</evidence>
<evidence type="ECO:0000313" key="16">
    <source>
        <dbReference type="EMBL" id="BAV95675.1"/>
    </source>
</evidence>
<dbReference type="PRINTS" id="PR01399">
    <property type="entry name" value="ENTSNTHTASED"/>
</dbReference>
<evidence type="ECO:0000313" key="17">
    <source>
        <dbReference type="Proteomes" id="UP000218824"/>
    </source>
</evidence>
<feature type="binding site" evidence="13">
    <location>
        <position position="138"/>
    </location>
    <ligand>
        <name>Mg(2+)</name>
        <dbReference type="ChEBI" id="CHEBI:18420"/>
    </ligand>
</feature>
<sequence>MTVDAPAAVYPDPPGGEPEFLREAGDIDIEAFGRRFAGHACRFDLSSYRDELFARHAIAFAPQLERAVPKRRSEFLAGRVCASRALARLGSAPATIPIGRDREPVWPDGVAASISHAGDRALCLAVPAADTLGLGVDIERPLDAQRAAEIRGIVVDADEQALIQAGFDDPAAGLAAVFSAKESLYKALFPQVRRLFGFEAMRLTQTGAQRLEFVCAEDLAAQVRRGQRYSAHYRFDADGGVLSLVWLPRPA</sequence>
<name>A0AAU9AJ14_LYSEN</name>
<dbReference type="EMBL" id="AP014940">
    <property type="protein sequence ID" value="BAV95675.1"/>
    <property type="molecule type" value="Genomic_DNA"/>
</dbReference>
<dbReference type="GO" id="GO:0000287">
    <property type="term" value="F:magnesium ion binding"/>
    <property type="evidence" value="ECO:0007669"/>
    <property type="project" value="InterPro"/>
</dbReference>
<comment type="catalytic activity">
    <reaction evidence="11">
        <text>apo-[peptidyl-carrier protein] + CoA = holo-[peptidyl-carrier protein] + adenosine 3',5'-bisphosphate + H(+)</text>
        <dbReference type="Rhea" id="RHEA:46228"/>
        <dbReference type="Rhea" id="RHEA-COMP:11479"/>
        <dbReference type="Rhea" id="RHEA-COMP:11480"/>
        <dbReference type="ChEBI" id="CHEBI:15378"/>
        <dbReference type="ChEBI" id="CHEBI:29999"/>
        <dbReference type="ChEBI" id="CHEBI:57287"/>
        <dbReference type="ChEBI" id="CHEBI:58343"/>
        <dbReference type="ChEBI" id="CHEBI:64479"/>
    </reaction>
</comment>
<keyword evidence="13" id="KW-0460">Magnesium</keyword>
<feature type="binding site" evidence="12">
    <location>
        <begin position="115"/>
        <end position="116"/>
    </location>
    <ligand>
        <name>CoA</name>
        <dbReference type="ChEBI" id="CHEBI:57287"/>
    </ligand>
</feature>
<feature type="domain" description="4'-phosphopantetheinyl transferase" evidence="14">
    <location>
        <begin position="133"/>
        <end position="226"/>
    </location>
</feature>
<dbReference type="Gene3D" id="3.90.470.20">
    <property type="entry name" value="4'-phosphopantetheinyl transferase domain"/>
    <property type="match status" value="1"/>
</dbReference>
<dbReference type="GO" id="GO:0009239">
    <property type="term" value="P:enterobactin biosynthetic process"/>
    <property type="evidence" value="ECO:0007669"/>
    <property type="project" value="UniProtKB-KW"/>
</dbReference>
<dbReference type="InterPro" id="IPR037143">
    <property type="entry name" value="4-PPantetheinyl_Trfase_dom_sf"/>
</dbReference>
<evidence type="ECO:0000256" key="7">
    <source>
        <dbReference type="ARBA" id="ARBA00023191"/>
    </source>
</evidence>
<feature type="binding site" evidence="12">
    <location>
        <position position="137"/>
    </location>
    <ligand>
        <name>CoA</name>
        <dbReference type="ChEBI" id="CHEBI:57287"/>
    </ligand>
</feature>
<evidence type="ECO:0000259" key="15">
    <source>
        <dbReference type="Pfam" id="PF17837"/>
    </source>
</evidence>
<dbReference type="InterPro" id="IPR008278">
    <property type="entry name" value="4-PPantetheinyl_Trfase_dom"/>
</dbReference>